<proteinExistence type="predicted"/>
<feature type="transmembrane region" description="Helical" evidence="7">
    <location>
        <begin position="280"/>
        <end position="303"/>
    </location>
</feature>
<feature type="transmembrane region" description="Helical" evidence="7">
    <location>
        <begin position="9"/>
        <end position="28"/>
    </location>
</feature>
<feature type="transmembrane region" description="Helical" evidence="7">
    <location>
        <begin position="386"/>
        <end position="408"/>
    </location>
</feature>
<evidence type="ECO:0000313" key="9">
    <source>
        <dbReference type="Proteomes" id="UP000276301"/>
    </source>
</evidence>
<evidence type="ECO:0000256" key="5">
    <source>
        <dbReference type="ARBA" id="ARBA00022989"/>
    </source>
</evidence>
<dbReference type="PIRSF" id="PIRSF006603">
    <property type="entry name" value="DinF"/>
    <property type="match status" value="1"/>
</dbReference>
<feature type="transmembrane region" description="Helical" evidence="7">
    <location>
        <begin position="162"/>
        <end position="182"/>
    </location>
</feature>
<comment type="caution">
    <text evidence="8">The sequence shown here is derived from an EMBL/GenBank/DDBJ whole genome shotgun (WGS) entry which is preliminary data.</text>
</comment>
<dbReference type="RefSeq" id="WP_121585536.1">
    <property type="nucleotide sequence ID" value="NZ_RCHT01000001.1"/>
</dbReference>
<dbReference type="NCBIfam" id="TIGR00797">
    <property type="entry name" value="matE"/>
    <property type="match status" value="1"/>
</dbReference>
<dbReference type="PANTHER" id="PTHR42925">
    <property type="entry name" value="MULTIDRUG AND TOXIN EFFLUX PROTEIN MATE FAMILY"/>
    <property type="match status" value="1"/>
</dbReference>
<dbReference type="Pfam" id="PF01554">
    <property type="entry name" value="MatE"/>
    <property type="match status" value="2"/>
</dbReference>
<evidence type="ECO:0000256" key="1">
    <source>
        <dbReference type="ARBA" id="ARBA00004651"/>
    </source>
</evidence>
<evidence type="ECO:0000256" key="3">
    <source>
        <dbReference type="ARBA" id="ARBA00022475"/>
    </source>
</evidence>
<keyword evidence="4 7" id="KW-0812">Transmembrane</keyword>
<feature type="transmembrane region" description="Helical" evidence="7">
    <location>
        <begin position="88"/>
        <end position="109"/>
    </location>
</feature>
<keyword evidence="3" id="KW-1003">Cell membrane</keyword>
<keyword evidence="5 7" id="KW-1133">Transmembrane helix</keyword>
<feature type="transmembrane region" description="Helical" evidence="7">
    <location>
        <begin position="56"/>
        <end position="76"/>
    </location>
</feature>
<reference evidence="8 9" key="1">
    <citation type="submission" date="2018-10" db="EMBL/GenBank/DDBJ databases">
        <title>Anaerotruncus faecis sp. nov., isolated from human feces.</title>
        <authorList>
            <person name="Wang Y.-J."/>
        </authorList>
    </citation>
    <scope>NUCLEOTIDE SEQUENCE [LARGE SCALE GENOMIC DNA]</scope>
    <source>
        <strain evidence="8 9">22A2-44</strain>
    </source>
</reference>
<evidence type="ECO:0000313" key="8">
    <source>
        <dbReference type="EMBL" id="RLL14422.1"/>
    </source>
</evidence>
<evidence type="ECO:0000256" key="2">
    <source>
        <dbReference type="ARBA" id="ARBA00022448"/>
    </source>
</evidence>
<feature type="transmembrane region" description="Helical" evidence="7">
    <location>
        <begin position="315"/>
        <end position="334"/>
    </location>
</feature>
<dbReference type="InterPro" id="IPR002528">
    <property type="entry name" value="MATE_fam"/>
</dbReference>
<feature type="transmembrane region" description="Helical" evidence="7">
    <location>
        <begin position="255"/>
        <end position="274"/>
    </location>
</feature>
<organism evidence="8 9">
    <name type="scientific">Anaerotruncus massiliensis</name>
    <name type="common">ex Liu et al. 2021</name>
    <dbReference type="NCBI Taxonomy" id="2321404"/>
    <lineage>
        <taxon>Bacteria</taxon>
        <taxon>Bacillati</taxon>
        <taxon>Bacillota</taxon>
        <taxon>Clostridia</taxon>
        <taxon>Eubacteriales</taxon>
        <taxon>Oscillospiraceae</taxon>
        <taxon>Anaerotruncus</taxon>
    </lineage>
</organism>
<dbReference type="GO" id="GO:0042910">
    <property type="term" value="F:xenobiotic transmembrane transporter activity"/>
    <property type="evidence" value="ECO:0007669"/>
    <property type="project" value="InterPro"/>
</dbReference>
<protein>
    <submittedName>
        <fullName evidence="8">MATE family efflux transporter</fullName>
    </submittedName>
</protein>
<accession>A0A498CTD6</accession>
<keyword evidence="9" id="KW-1185">Reference proteome</keyword>
<comment type="subcellular location">
    <subcellularLocation>
        <location evidence="1">Cell membrane</location>
        <topology evidence="1">Multi-pass membrane protein</topology>
    </subcellularLocation>
</comment>
<dbReference type="EMBL" id="RCHT01000001">
    <property type="protein sequence ID" value="RLL14422.1"/>
    <property type="molecule type" value="Genomic_DNA"/>
</dbReference>
<dbReference type="InterPro" id="IPR047135">
    <property type="entry name" value="YsiQ"/>
</dbReference>
<name>A0A498CTD6_9FIRM</name>
<dbReference type="PANTHER" id="PTHR42925:SF1">
    <property type="entry name" value="VIRULENCE FACTOR MVIN"/>
    <property type="match status" value="1"/>
</dbReference>
<evidence type="ECO:0000256" key="7">
    <source>
        <dbReference type="SAM" id="Phobius"/>
    </source>
</evidence>
<dbReference type="GO" id="GO:0015297">
    <property type="term" value="F:antiporter activity"/>
    <property type="evidence" value="ECO:0007669"/>
    <property type="project" value="InterPro"/>
</dbReference>
<keyword evidence="6 7" id="KW-0472">Membrane</keyword>
<feature type="transmembrane region" description="Helical" evidence="7">
    <location>
        <begin position="354"/>
        <end position="374"/>
    </location>
</feature>
<dbReference type="CDD" id="cd13134">
    <property type="entry name" value="MATE_like_8"/>
    <property type="match status" value="1"/>
</dbReference>
<sequence length="446" mass="48835">MDQNVNSRGYLFQLTWPIFVELVLQMLVSNVDQMMVARTSPTAVAAIGNANVITNLLLISFSVICMAATILITQYIGAGSTERVAQTYTVSLVVNVTLSLVIFVALTFFSTQIYGLMGVPPELMPEASGYLRIIGIGMPLQAIHLTFVAFFRAHGLTKQTMFISIVINLLNIAGNFVLIGGMGPIPMLGVAGAAISSDLSRLVGVVIVVWLFKRTIRTPVDFRNLRPFPFDHLKRLLKIGIPSGGESISYNLTQIVIQTMCNSLPIFVITARAYSNMFAMLSYIYGSAIAQATQIIVGYLMGARKVEETDRRVNATLRAAMLVSFVISLLLFLLCEPLFGLFTSDPQVLSMCRTIMGIEILLELGRAANIVLFRALQTAGDIRFPICLNVTTVWTVAVGGGYLLGVVLGLGLPGIWIAMTCDECFRGLVSFLRWRSGNWRSKHLLD</sequence>
<evidence type="ECO:0000256" key="4">
    <source>
        <dbReference type="ARBA" id="ARBA00022692"/>
    </source>
</evidence>
<dbReference type="GO" id="GO:0005886">
    <property type="term" value="C:plasma membrane"/>
    <property type="evidence" value="ECO:0007669"/>
    <property type="project" value="UniProtKB-SubCell"/>
</dbReference>
<feature type="transmembrane region" description="Helical" evidence="7">
    <location>
        <begin position="188"/>
        <end position="212"/>
    </location>
</feature>
<evidence type="ECO:0000256" key="6">
    <source>
        <dbReference type="ARBA" id="ARBA00023136"/>
    </source>
</evidence>
<dbReference type="AlphaFoldDB" id="A0A498CTD6"/>
<dbReference type="Proteomes" id="UP000276301">
    <property type="component" value="Unassembled WGS sequence"/>
</dbReference>
<dbReference type="InterPro" id="IPR048279">
    <property type="entry name" value="MdtK-like"/>
</dbReference>
<keyword evidence="2" id="KW-0813">Transport</keyword>
<feature type="transmembrane region" description="Helical" evidence="7">
    <location>
        <begin position="129"/>
        <end position="150"/>
    </location>
</feature>
<gene>
    <name evidence="8" type="ORF">D4A47_00080</name>
</gene>